<gene>
    <name evidence="6" type="ORF">CATMQ487_24830</name>
</gene>
<evidence type="ECO:0000259" key="5">
    <source>
        <dbReference type="PROSITE" id="PS51635"/>
    </source>
</evidence>
<dbReference type="PANTHER" id="PTHR14226:SF57">
    <property type="entry name" value="BLR7027 PROTEIN"/>
    <property type="match status" value="1"/>
</dbReference>
<evidence type="ECO:0000256" key="4">
    <source>
        <dbReference type="PROSITE-ProRule" id="PRU01161"/>
    </source>
</evidence>
<dbReference type="InterPro" id="IPR002641">
    <property type="entry name" value="PNPLA_dom"/>
</dbReference>
<dbReference type="PANTHER" id="PTHR14226">
    <property type="entry name" value="NEUROPATHY TARGET ESTERASE/SWISS CHEESE D.MELANOGASTER"/>
    <property type="match status" value="1"/>
</dbReference>
<dbReference type="SUPFAM" id="SSF52151">
    <property type="entry name" value="FabD/lysophospholipase-like"/>
    <property type="match status" value="1"/>
</dbReference>
<feature type="domain" description="PNPLA" evidence="5">
    <location>
        <begin position="13"/>
        <end position="232"/>
    </location>
</feature>
<keyword evidence="3 4" id="KW-0443">Lipid metabolism</keyword>
<keyword evidence="7" id="KW-1185">Reference proteome</keyword>
<feature type="short sequence motif" description="DGA/G" evidence="4">
    <location>
        <begin position="219"/>
        <end position="221"/>
    </location>
</feature>
<keyword evidence="2 4" id="KW-0442">Lipid degradation</keyword>
<proteinExistence type="predicted"/>
<evidence type="ECO:0000256" key="3">
    <source>
        <dbReference type="ARBA" id="ARBA00023098"/>
    </source>
</evidence>
<keyword evidence="1 4" id="KW-0378">Hydrolase</keyword>
<dbReference type="RefSeq" id="WP_251973537.1">
    <property type="nucleotide sequence ID" value="NZ_AP025730.1"/>
</dbReference>
<protein>
    <submittedName>
        <fullName evidence="6">Patatin</fullName>
    </submittedName>
</protein>
<evidence type="ECO:0000256" key="2">
    <source>
        <dbReference type="ARBA" id="ARBA00022963"/>
    </source>
</evidence>
<evidence type="ECO:0000313" key="7">
    <source>
        <dbReference type="Proteomes" id="UP001057498"/>
    </source>
</evidence>
<organism evidence="6 7">
    <name type="scientific">Sphaerotilus microaerophilus</name>
    <dbReference type="NCBI Taxonomy" id="2914710"/>
    <lineage>
        <taxon>Bacteria</taxon>
        <taxon>Pseudomonadati</taxon>
        <taxon>Pseudomonadota</taxon>
        <taxon>Betaproteobacteria</taxon>
        <taxon>Burkholderiales</taxon>
        <taxon>Sphaerotilaceae</taxon>
        <taxon>Sphaerotilus</taxon>
    </lineage>
</organism>
<reference evidence="6" key="1">
    <citation type="submission" date="2022-04" db="EMBL/GenBank/DDBJ databases">
        <title>Whole genome sequence of Sphaerotilus sp. FB-5.</title>
        <authorList>
            <person name="Takeda M."/>
            <person name="Narihara S."/>
            <person name="Akimoto M."/>
            <person name="Akimoto R."/>
            <person name="Nishiyashiki S."/>
            <person name="Murakami T."/>
        </authorList>
    </citation>
    <scope>NUCLEOTIDE SEQUENCE</scope>
    <source>
        <strain evidence="6">FB-5</strain>
    </source>
</reference>
<sequence length="419" mass="46111">MASKQPRERVGLALAGGGPLGAIYEIGTLVALSEALEGLDFNELDVYVGVSAGALIAAGLANGMTPAAMCRMFIDSDSAEVPFDPAMLLRPALGEYAARLARLPGLLWDSAREYLSDPLHKDLLASFERLGRVLPAGVFDNRGIGEMMQRLFTHAGRSNDFRDLKHRLFLVATDLDTGDAVAFGAPGHDHVPISTAVQASAALPGLYPPVHIDGRWYVDGALKKTMHASVALKEGARLVICVNPLVPYNAQRAAELGHHHERQLVNGGLPVVLAQTFRAIIHSRMQVGITKYEHEFKGADVLLFEPRPDDDDMFFSNMFSYAGRQWLSEHAYHRTREELLRRYDELAPKLARHGVRIRRDVLTEPDRTLKRQLGQLKRRRAGPMGHSALSLSDALDELDRALNRIKSGRQTQPSARSPA</sequence>
<feature type="active site" description="Proton acceptor" evidence="4">
    <location>
        <position position="219"/>
    </location>
</feature>
<comment type="caution">
    <text evidence="4">Lacks conserved residue(s) required for the propagation of feature annotation.</text>
</comment>
<dbReference type="InterPro" id="IPR016035">
    <property type="entry name" value="Acyl_Trfase/lysoPLipase"/>
</dbReference>
<evidence type="ECO:0000313" key="6">
    <source>
        <dbReference type="EMBL" id="BDI05513.1"/>
    </source>
</evidence>
<evidence type="ECO:0000256" key="1">
    <source>
        <dbReference type="ARBA" id="ARBA00022801"/>
    </source>
</evidence>
<dbReference type="Gene3D" id="3.40.1090.10">
    <property type="entry name" value="Cytosolic phospholipase A2 catalytic domain"/>
    <property type="match status" value="2"/>
</dbReference>
<name>A0ABN6PLU4_9BURK</name>
<accession>A0ABN6PLU4</accession>
<dbReference type="PROSITE" id="PS51635">
    <property type="entry name" value="PNPLA"/>
    <property type="match status" value="1"/>
</dbReference>
<feature type="short sequence motif" description="GXSXG" evidence="4">
    <location>
        <begin position="49"/>
        <end position="53"/>
    </location>
</feature>
<feature type="active site" description="Nucleophile" evidence="4">
    <location>
        <position position="51"/>
    </location>
</feature>
<dbReference type="EMBL" id="AP025730">
    <property type="protein sequence ID" value="BDI05513.1"/>
    <property type="molecule type" value="Genomic_DNA"/>
</dbReference>
<dbReference type="InterPro" id="IPR050301">
    <property type="entry name" value="NTE"/>
</dbReference>
<dbReference type="Pfam" id="PF01734">
    <property type="entry name" value="Patatin"/>
    <property type="match status" value="1"/>
</dbReference>
<dbReference type="Proteomes" id="UP001057498">
    <property type="component" value="Chromosome"/>
</dbReference>